<gene>
    <name evidence="1" type="ordered locus">Cphamn1_2257</name>
</gene>
<dbReference type="STRING" id="331678.Cphamn1_2257"/>
<protein>
    <recommendedName>
        <fullName evidence="2">Addiction module component, TIGR02574 family</fullName>
    </recommendedName>
</protein>
<organism evidence="1">
    <name type="scientific">Chlorobium phaeobacteroides (strain BS1)</name>
    <dbReference type="NCBI Taxonomy" id="331678"/>
    <lineage>
        <taxon>Bacteria</taxon>
        <taxon>Pseudomonadati</taxon>
        <taxon>Chlorobiota</taxon>
        <taxon>Chlorobiia</taxon>
        <taxon>Chlorobiales</taxon>
        <taxon>Chlorobiaceae</taxon>
        <taxon>Chlorobium/Pelodictyon group</taxon>
        <taxon>Chlorobium</taxon>
    </lineage>
</organism>
<accession>B3ENS2</accession>
<dbReference type="EMBL" id="CP001101">
    <property type="protein sequence ID" value="ACE05161.1"/>
    <property type="molecule type" value="Genomic_DNA"/>
</dbReference>
<sequence length="117" mass="13571">MRHLLVIGIQGSFRAAFFCEIDFKVYCEKQGGKVVAPYRMNEMLQDEDAVMSDKEILEQAMTLNPEARLRIVEGLLKSLDKPDWTIDEIWAEEAEKRLTAFRQGRLKGISMEDVFRD</sequence>
<dbReference type="KEGG" id="cpb:Cphamn1_2257"/>
<dbReference type="Pfam" id="PF09720">
    <property type="entry name" value="Unstab_antitox"/>
    <property type="match status" value="1"/>
</dbReference>
<dbReference type="eggNOG" id="ENOG5033B20">
    <property type="taxonomic scope" value="Bacteria"/>
</dbReference>
<name>B3ENS2_CHLPB</name>
<evidence type="ECO:0008006" key="2">
    <source>
        <dbReference type="Google" id="ProtNLM"/>
    </source>
</evidence>
<proteinExistence type="predicted"/>
<dbReference type="AlphaFoldDB" id="B3ENS2"/>
<reference evidence="1" key="1">
    <citation type="submission" date="2008-06" db="EMBL/GenBank/DDBJ databases">
        <title>Complete sequence of Chlorobium phaeobacteroides BS1.</title>
        <authorList>
            <consortium name="US DOE Joint Genome Institute"/>
            <person name="Lucas S."/>
            <person name="Copeland A."/>
            <person name="Lapidus A."/>
            <person name="Glavina del Rio T."/>
            <person name="Dalin E."/>
            <person name="Tice H."/>
            <person name="Bruce D."/>
            <person name="Goodwin L."/>
            <person name="Pitluck S."/>
            <person name="Schmutz J."/>
            <person name="Larimer F."/>
            <person name="Land M."/>
            <person name="Hauser L."/>
            <person name="Kyrpides N."/>
            <person name="Ovchinnikova G."/>
            <person name="Li T."/>
            <person name="Liu Z."/>
            <person name="Zhao F."/>
            <person name="Overmann J."/>
            <person name="Bryant D.A."/>
            <person name="Richardson P."/>
        </authorList>
    </citation>
    <scope>NUCLEOTIDE SEQUENCE [LARGE SCALE GENOMIC DNA]</scope>
    <source>
        <strain evidence="1">BS1</strain>
    </source>
</reference>
<dbReference type="HOGENOM" id="CLU_2080574_0_0_10"/>
<evidence type="ECO:0000313" key="1">
    <source>
        <dbReference type="EMBL" id="ACE05161.1"/>
    </source>
</evidence>
<dbReference type="InterPro" id="IPR013406">
    <property type="entry name" value="CHP02574_addiction_mod"/>
</dbReference>